<evidence type="ECO:0000259" key="1">
    <source>
        <dbReference type="Pfam" id="PF05043"/>
    </source>
</evidence>
<organism evidence="2">
    <name type="scientific">Thomasclavelia ramosa</name>
    <dbReference type="NCBI Taxonomy" id="1547"/>
    <lineage>
        <taxon>Bacteria</taxon>
        <taxon>Bacillati</taxon>
        <taxon>Bacillota</taxon>
        <taxon>Erysipelotrichia</taxon>
        <taxon>Erysipelotrichales</taxon>
        <taxon>Coprobacillaceae</taxon>
        <taxon>Thomasclavelia</taxon>
    </lineage>
</organism>
<dbReference type="InterPro" id="IPR007737">
    <property type="entry name" value="Mga_HTH"/>
</dbReference>
<dbReference type="AlphaFoldDB" id="A0A6N2Y2J4"/>
<proteinExistence type="predicted"/>
<dbReference type="EMBL" id="CACRTL010000009">
    <property type="protein sequence ID" value="VYT60156.1"/>
    <property type="molecule type" value="Genomic_DNA"/>
</dbReference>
<evidence type="ECO:0000313" key="2">
    <source>
        <dbReference type="EMBL" id="VYT60156.1"/>
    </source>
</evidence>
<accession>A0A6N2Y2J4</accession>
<name>A0A6N2Y2J4_9FIRM</name>
<dbReference type="Pfam" id="PF05043">
    <property type="entry name" value="Mga"/>
    <property type="match status" value="1"/>
</dbReference>
<protein>
    <submittedName>
        <fullName evidence="2">M protein trans-acting positive regulator (MGA) PRD domain protein</fullName>
    </submittedName>
</protein>
<dbReference type="RefSeq" id="WP_009008579.1">
    <property type="nucleotide sequence ID" value="NZ_CACRTL010000009.1"/>
</dbReference>
<dbReference type="GeneID" id="64197043"/>
<feature type="domain" description="Mga helix-turn-helix" evidence="1">
    <location>
        <begin position="75"/>
        <end position="158"/>
    </location>
</feature>
<reference evidence="2" key="1">
    <citation type="submission" date="2019-11" db="EMBL/GenBank/DDBJ databases">
        <authorList>
            <person name="Feng L."/>
        </authorList>
    </citation>
    <scope>NUCLEOTIDE SEQUENCE</scope>
    <source>
        <strain evidence="2">CramosumLFYP8</strain>
    </source>
</reference>
<sequence>MLDYFLENTTKKKLYLFSILYLKRVTSVKECKYILTFSSTSIISIINELNFDFNGIAEINITNSLELKLIVYEDITFSDLLHAIYQSSNVLHCIKFMITNESNHSFLVFAEDNYLAKSSAYRIRQKCIKYIRSIGLDIKKNKVIGEEYRIRFLIALLYYKCGIDCCDIDEYSIKLIKEFIISTNQSITFEFLNNATNEYDYFECLMSLLWKRKDHNDNLSIPKELEKFKEIFIYKDLKKYLHNVIGNQLNIDFSKKDYDYMYLVYFCTNNFLFANQWTEERKEHIYKIFLSNQKFYDLYIRLSHKYGKFLEQSHIFKTILIYFFKDHLFQLQCLIPNQRLYIDTTPTTTYITNNDVSGIINSWKKANNILYPTDKRSIFYLTTQIEFILRQLVPPVTIILLSDLMSEIEMINLFLEKNFSRNRINITPLLLNSYNLEYLNAEKNRIIIITRGIEYLLKSYNFFQNNTIVIIDSRTTLYEKEKISNAIANYEEKQFLKICAGTSLTDTEY</sequence>
<gene>
    <name evidence="2" type="ORF">CRLFYP8_01415</name>
</gene>